<protein>
    <submittedName>
        <fullName evidence="2">Uncharacterized protein</fullName>
    </submittedName>
</protein>
<evidence type="ECO:0000313" key="3">
    <source>
        <dbReference type="Proteomes" id="UP001300692"/>
    </source>
</evidence>
<name>A0ABT3CVR8_9BACT</name>
<dbReference type="RefSeq" id="WP_264138502.1">
    <property type="nucleotide sequence ID" value="NZ_JAOYOD010000001.1"/>
</dbReference>
<reference evidence="2 3" key="1">
    <citation type="submission" date="2022-10" db="EMBL/GenBank/DDBJ databases">
        <title>Comparative genomics and taxonomic characterization of three novel marine species of genus Reichenbachiella exhibiting antioxidant and polysaccharide degradation activities.</title>
        <authorList>
            <person name="Muhammad N."/>
            <person name="Lee Y.-J."/>
            <person name="Ko J."/>
            <person name="Kim S.-G."/>
        </authorList>
    </citation>
    <scope>NUCLEOTIDE SEQUENCE [LARGE SCALE GENOMIC DNA]</scope>
    <source>
        <strain evidence="2 3">ABR2-5</strain>
    </source>
</reference>
<keyword evidence="1" id="KW-0812">Transmembrane</keyword>
<comment type="caution">
    <text evidence="2">The sequence shown here is derived from an EMBL/GenBank/DDBJ whole genome shotgun (WGS) entry which is preliminary data.</text>
</comment>
<evidence type="ECO:0000313" key="2">
    <source>
        <dbReference type="EMBL" id="MCV9387682.1"/>
    </source>
</evidence>
<keyword evidence="1" id="KW-0472">Membrane</keyword>
<keyword evidence="1" id="KW-1133">Transmembrane helix</keyword>
<dbReference type="Proteomes" id="UP001300692">
    <property type="component" value="Unassembled WGS sequence"/>
</dbReference>
<sequence>MNFYELKYIVKHIIFLFWVACCVFSCTYQLDEIYFEEIDNSNVSIPSVDFFASEDTLYIRNSLRLSIPINHPEELANLEVSVGNESLNSYENSNTAYINIDPKDFETGIHTLTLIVETHSRTGSLGDILNLEKIRTTYQKHIIIDNNPIVNLVKGFEVIDGILHLTWQPYTDYSFEEIEISGNHVTHTLIDNPQIDKIAIPEYYGGRTTLKFTLKAKNETLTERVSFFDSLQLSIEYEDEYLKLNMPPVVYENYDGLILELSNEFNDSISYIELDEISFEDYIIPVSNYFPVDMKAKISTKNSYIFSSSHISTSHFTREVQNSFFNNTMYFINDNTVIEYGFDDPDRYVEIRDKNSNELLKRIEGKVALSQDGKLLYQITDNLLIQYNPLNGNTMGAIEYNNLVTLAASPRHIYASTDGYLLIYNSYPPSSSPSTTWWNQVHLLNIEDRELVYSTDVGYNIISHTGTLLYNSGHLSSKGSFFAHGINGNSESSKLVFFDQPNKNDFLGTKTSLLLSEDAYISIDDKSISKVRYKTNEIVLSDTFSSQLLNLFSNGMDKCAVILETGINTYDLVVLSTVDFSVIQRRSLNPSLLEAHMKFCSNTLLIAYENTNYYWNIEE</sequence>
<feature type="transmembrane region" description="Helical" evidence="1">
    <location>
        <begin position="12"/>
        <end position="30"/>
    </location>
</feature>
<dbReference type="EMBL" id="JAOYOD010000001">
    <property type="protein sequence ID" value="MCV9387682.1"/>
    <property type="molecule type" value="Genomic_DNA"/>
</dbReference>
<keyword evidence="3" id="KW-1185">Reference proteome</keyword>
<dbReference type="SUPFAM" id="SSF50969">
    <property type="entry name" value="YVTN repeat-like/Quinoprotein amine dehydrogenase"/>
    <property type="match status" value="1"/>
</dbReference>
<proteinExistence type="predicted"/>
<dbReference type="InterPro" id="IPR011044">
    <property type="entry name" value="Quino_amine_DH_bsu"/>
</dbReference>
<accession>A0ABT3CVR8</accession>
<organism evidence="2 3">
    <name type="scientific">Reichenbachiella ulvae</name>
    <dbReference type="NCBI Taxonomy" id="2980104"/>
    <lineage>
        <taxon>Bacteria</taxon>
        <taxon>Pseudomonadati</taxon>
        <taxon>Bacteroidota</taxon>
        <taxon>Cytophagia</taxon>
        <taxon>Cytophagales</taxon>
        <taxon>Reichenbachiellaceae</taxon>
        <taxon>Reichenbachiella</taxon>
    </lineage>
</organism>
<evidence type="ECO:0000256" key="1">
    <source>
        <dbReference type="SAM" id="Phobius"/>
    </source>
</evidence>
<gene>
    <name evidence="2" type="ORF">N7U62_13455</name>
</gene>